<feature type="coiled-coil region" evidence="12">
    <location>
        <begin position="64"/>
        <end position="105"/>
    </location>
</feature>
<evidence type="ECO:0000256" key="4">
    <source>
        <dbReference type="ARBA" id="ARBA00022454"/>
    </source>
</evidence>
<evidence type="ECO:0000256" key="11">
    <source>
        <dbReference type="ARBA" id="ARBA00023242"/>
    </source>
</evidence>
<dbReference type="Gramene" id="KOM51276">
    <property type="protein sequence ID" value="KOM51276"/>
    <property type="gene ID" value="LR48_Vigan08g210300"/>
</dbReference>
<evidence type="ECO:0000256" key="8">
    <source>
        <dbReference type="ARBA" id="ARBA00023054"/>
    </source>
</evidence>
<dbReference type="GO" id="GO:0000724">
    <property type="term" value="P:double-strand break repair via homologous recombination"/>
    <property type="evidence" value="ECO:0007669"/>
    <property type="project" value="TreeGrafter"/>
</dbReference>
<keyword evidence="5" id="KW-0547">Nucleotide-binding</keyword>
<evidence type="ECO:0000256" key="9">
    <source>
        <dbReference type="ARBA" id="ARBA00023172"/>
    </source>
</evidence>
<dbReference type="GO" id="GO:0035861">
    <property type="term" value="C:site of double-strand break"/>
    <property type="evidence" value="ECO:0007669"/>
    <property type="project" value="TreeGrafter"/>
</dbReference>
<comment type="subcellular location">
    <subcellularLocation>
        <location evidence="2">Chromosome</location>
    </subcellularLocation>
    <subcellularLocation>
        <location evidence="1">Nucleus</location>
    </subcellularLocation>
</comment>
<dbReference type="GO" id="GO:0003684">
    <property type="term" value="F:damaged DNA binding"/>
    <property type="evidence" value="ECO:0007669"/>
    <property type="project" value="TreeGrafter"/>
</dbReference>
<dbReference type="GO" id="GO:0005634">
    <property type="term" value="C:nucleus"/>
    <property type="evidence" value="ECO:0007669"/>
    <property type="project" value="UniProtKB-SubCell"/>
</dbReference>
<comment type="similarity">
    <text evidence="3">Belongs to the SMC family. SMC6 subfamily.</text>
</comment>
<keyword evidence="4" id="KW-0158">Chromosome</keyword>
<keyword evidence="7" id="KW-0067">ATP-binding</keyword>
<keyword evidence="6" id="KW-0227">DNA damage</keyword>
<evidence type="ECO:0000256" key="12">
    <source>
        <dbReference type="SAM" id="Coils"/>
    </source>
</evidence>
<dbReference type="PANTHER" id="PTHR19306">
    <property type="entry name" value="STRUCTURAL MAINTENANCE OF CHROMOSOMES 5,6 SMC5, SMC6"/>
    <property type="match status" value="1"/>
</dbReference>
<feature type="coiled-coil region" evidence="12">
    <location>
        <begin position="139"/>
        <end position="251"/>
    </location>
</feature>
<dbReference type="EMBL" id="CM003378">
    <property type="protein sequence ID" value="KOM51276.1"/>
    <property type="molecule type" value="Genomic_DNA"/>
</dbReference>
<keyword evidence="8 12" id="KW-0175">Coiled coil</keyword>
<organism evidence="13 14">
    <name type="scientific">Phaseolus angularis</name>
    <name type="common">Azuki bean</name>
    <name type="synonym">Vigna angularis</name>
    <dbReference type="NCBI Taxonomy" id="3914"/>
    <lineage>
        <taxon>Eukaryota</taxon>
        <taxon>Viridiplantae</taxon>
        <taxon>Streptophyta</taxon>
        <taxon>Embryophyta</taxon>
        <taxon>Tracheophyta</taxon>
        <taxon>Spermatophyta</taxon>
        <taxon>Magnoliopsida</taxon>
        <taxon>eudicotyledons</taxon>
        <taxon>Gunneridae</taxon>
        <taxon>Pentapetalae</taxon>
        <taxon>rosids</taxon>
        <taxon>fabids</taxon>
        <taxon>Fabales</taxon>
        <taxon>Fabaceae</taxon>
        <taxon>Papilionoideae</taxon>
        <taxon>50 kb inversion clade</taxon>
        <taxon>NPAAA clade</taxon>
        <taxon>indigoferoid/millettioid clade</taxon>
        <taxon>Phaseoleae</taxon>
        <taxon>Vigna</taxon>
    </lineage>
</organism>
<dbReference type="GO" id="GO:0030915">
    <property type="term" value="C:Smc5-Smc6 complex"/>
    <property type="evidence" value="ECO:0007669"/>
    <property type="project" value="TreeGrafter"/>
</dbReference>
<dbReference type="Proteomes" id="UP000053144">
    <property type="component" value="Chromosome 8"/>
</dbReference>
<dbReference type="AlphaFoldDB" id="A0A0L9V884"/>
<dbReference type="STRING" id="3914.A0A0L9V884"/>
<evidence type="ECO:0000256" key="6">
    <source>
        <dbReference type="ARBA" id="ARBA00022763"/>
    </source>
</evidence>
<evidence type="ECO:0000256" key="3">
    <source>
        <dbReference type="ARBA" id="ARBA00006793"/>
    </source>
</evidence>
<dbReference type="InterPro" id="IPR027417">
    <property type="entry name" value="P-loop_NTPase"/>
</dbReference>
<keyword evidence="10" id="KW-0234">DNA repair</keyword>
<evidence type="ECO:0000313" key="13">
    <source>
        <dbReference type="EMBL" id="KOM51276.1"/>
    </source>
</evidence>
<dbReference type="SUPFAM" id="SSF52540">
    <property type="entry name" value="P-loop containing nucleoside triphosphate hydrolases"/>
    <property type="match status" value="1"/>
</dbReference>
<evidence type="ECO:0000256" key="10">
    <source>
        <dbReference type="ARBA" id="ARBA00023204"/>
    </source>
</evidence>
<proteinExistence type="inferred from homology"/>
<name>A0A0L9V884_PHAAN</name>
<dbReference type="GO" id="GO:0005524">
    <property type="term" value="F:ATP binding"/>
    <property type="evidence" value="ECO:0007669"/>
    <property type="project" value="UniProtKB-KW"/>
</dbReference>
<accession>A0A0L9V884</accession>
<dbReference type="GO" id="GO:0003697">
    <property type="term" value="F:single-stranded DNA binding"/>
    <property type="evidence" value="ECO:0007669"/>
    <property type="project" value="TreeGrafter"/>
</dbReference>
<evidence type="ECO:0008006" key="15">
    <source>
        <dbReference type="Google" id="ProtNLM"/>
    </source>
</evidence>
<sequence length="391" mass="44471">MDQSFRLMEISYVCIHLQAMAHKLELGFLIKVLFRFSRGPVQTVLHPNKRQRTGRLCGSFEDEIEKLHAEASDEQRIANDLKKNKREAEVKLEELDKYMSSIKRQCVNASKSFTSKKLALEEEMHLHSAENNATPLSSVDELVEEISEIQKKIEEEQVLLDGLQKNGLEAAGKADDLKLEFDKLCESANGEIAALEKAESELVEIEKEMGSANKAKDHYEGVMKNKVLIDIEEAEDHYQELTKKRKESVEKASIICSQNELDSLGGCDGNTPEQISAQLGRLNQTLMRESQRYSESIDDLRMLYKKKERGERSFSTLCFALALHEMTEAPFRAMDEFDVFMDAVSRKISLDTLVDFAEAHGSQWIFITPHDTSMVRAGDRIKKMQMAAPRS</sequence>
<evidence type="ECO:0000256" key="2">
    <source>
        <dbReference type="ARBA" id="ARBA00004286"/>
    </source>
</evidence>
<evidence type="ECO:0000256" key="7">
    <source>
        <dbReference type="ARBA" id="ARBA00022840"/>
    </source>
</evidence>
<dbReference type="OMA" id="MGSINDM"/>
<keyword evidence="9" id="KW-0233">DNA recombination</keyword>
<evidence type="ECO:0000256" key="1">
    <source>
        <dbReference type="ARBA" id="ARBA00004123"/>
    </source>
</evidence>
<keyword evidence="11" id="KW-0539">Nucleus</keyword>
<protein>
    <recommendedName>
        <fullName evidence="15">RecF/RecN/SMC N-terminal domain-containing protein</fullName>
    </recommendedName>
</protein>
<dbReference type="PANTHER" id="PTHR19306:SF6">
    <property type="entry name" value="STRUCTURAL MAINTENANCE OF CHROMOSOMES PROTEIN 6"/>
    <property type="match status" value="1"/>
</dbReference>
<evidence type="ECO:0000256" key="5">
    <source>
        <dbReference type="ARBA" id="ARBA00022741"/>
    </source>
</evidence>
<evidence type="ECO:0000313" key="14">
    <source>
        <dbReference type="Proteomes" id="UP000053144"/>
    </source>
</evidence>
<dbReference type="Gene3D" id="3.40.50.300">
    <property type="entry name" value="P-loop containing nucleotide triphosphate hydrolases"/>
    <property type="match status" value="1"/>
</dbReference>
<reference evidence="14" key="1">
    <citation type="journal article" date="2015" name="Proc. Natl. Acad. Sci. U.S.A.">
        <title>Genome sequencing of adzuki bean (Vigna angularis) provides insight into high starch and low fat accumulation and domestication.</title>
        <authorList>
            <person name="Yang K."/>
            <person name="Tian Z."/>
            <person name="Chen C."/>
            <person name="Luo L."/>
            <person name="Zhao B."/>
            <person name="Wang Z."/>
            <person name="Yu L."/>
            <person name="Li Y."/>
            <person name="Sun Y."/>
            <person name="Li W."/>
            <person name="Chen Y."/>
            <person name="Li Y."/>
            <person name="Zhang Y."/>
            <person name="Ai D."/>
            <person name="Zhao J."/>
            <person name="Shang C."/>
            <person name="Ma Y."/>
            <person name="Wu B."/>
            <person name="Wang M."/>
            <person name="Gao L."/>
            <person name="Sun D."/>
            <person name="Zhang P."/>
            <person name="Guo F."/>
            <person name="Wang W."/>
            <person name="Li Y."/>
            <person name="Wang J."/>
            <person name="Varshney R.K."/>
            <person name="Wang J."/>
            <person name="Ling H.Q."/>
            <person name="Wan P."/>
        </authorList>
    </citation>
    <scope>NUCLEOTIDE SEQUENCE</scope>
    <source>
        <strain evidence="14">cv. Jingnong 6</strain>
    </source>
</reference>
<gene>
    <name evidence="13" type="ORF">LR48_Vigan08g210300</name>
</gene>